<evidence type="ECO:0000256" key="4">
    <source>
        <dbReference type="ARBA" id="ARBA00022989"/>
    </source>
</evidence>
<name>A0A8J3XB75_9ACTN</name>
<comment type="caution">
    <text evidence="9">The sequence shown here is derived from an EMBL/GenBank/DDBJ whole genome shotgun (WGS) entry which is preliminary data.</text>
</comment>
<keyword evidence="10" id="KW-1185">Reference proteome</keyword>
<keyword evidence="4 7" id="KW-1133">Transmembrane helix</keyword>
<dbReference type="Pfam" id="PF00482">
    <property type="entry name" value="T2SSF"/>
    <property type="match status" value="1"/>
</dbReference>
<comment type="subcellular location">
    <subcellularLocation>
        <location evidence="1">Cell membrane</location>
        <topology evidence="1">Multi-pass membrane protein</topology>
    </subcellularLocation>
</comment>
<evidence type="ECO:0000256" key="5">
    <source>
        <dbReference type="ARBA" id="ARBA00023136"/>
    </source>
</evidence>
<evidence type="ECO:0000256" key="1">
    <source>
        <dbReference type="ARBA" id="ARBA00004651"/>
    </source>
</evidence>
<evidence type="ECO:0000256" key="2">
    <source>
        <dbReference type="ARBA" id="ARBA00022475"/>
    </source>
</evidence>
<organism evidence="9 10">
    <name type="scientific">Planotetraspora mira</name>
    <dbReference type="NCBI Taxonomy" id="58121"/>
    <lineage>
        <taxon>Bacteria</taxon>
        <taxon>Bacillati</taxon>
        <taxon>Actinomycetota</taxon>
        <taxon>Actinomycetes</taxon>
        <taxon>Streptosporangiales</taxon>
        <taxon>Streptosporangiaceae</taxon>
        <taxon>Planotetraspora</taxon>
    </lineage>
</organism>
<proteinExistence type="predicted"/>
<sequence length="325" mass="34488">MRLVPPGVLDPLVLLCGAAVGGGLFLFVLALYGMRPRPPGPDHGAERAEVLKKLSTRIAVAVVIGVVVLVLTGWPVVAVGVVVLVLAWPGLAGGAAEERRAMQNLEALAAWTESLRDTIAGAAGLEQAIPVSIRAAAPSLQPHLRELVDRLHTRMPLTDALRLLADELDDPSADLVIAALILNAKLRGPGLREVLTALAGSAREELDMRRKVEAERKSTRKSVQIVVIASLAFAGGLVVFNRSYVEDYASLLGQAVLIVVAGLFGAGFAWMRKLSTFDKPARILAPYHRQIPDLQDPAAATGPQPSGVIMNKFSPRGGDLLDEQS</sequence>
<dbReference type="AlphaFoldDB" id="A0A8J3XB75"/>
<keyword evidence="2" id="KW-1003">Cell membrane</keyword>
<accession>A0A8J3XB75</accession>
<evidence type="ECO:0000256" key="3">
    <source>
        <dbReference type="ARBA" id="ARBA00022692"/>
    </source>
</evidence>
<dbReference type="EMBL" id="BOOO01000055">
    <property type="protein sequence ID" value="GII34730.1"/>
    <property type="molecule type" value="Genomic_DNA"/>
</dbReference>
<evidence type="ECO:0000313" key="10">
    <source>
        <dbReference type="Proteomes" id="UP000650628"/>
    </source>
</evidence>
<feature type="transmembrane region" description="Helical" evidence="7">
    <location>
        <begin position="251"/>
        <end position="271"/>
    </location>
</feature>
<evidence type="ECO:0000259" key="8">
    <source>
        <dbReference type="Pfam" id="PF00482"/>
    </source>
</evidence>
<feature type="domain" description="Type II secretion system protein GspF" evidence="8">
    <location>
        <begin position="112"/>
        <end position="236"/>
    </location>
</feature>
<dbReference type="RefSeq" id="WP_203958508.1">
    <property type="nucleotide sequence ID" value="NZ_BOOO01000055.1"/>
</dbReference>
<keyword evidence="5 7" id="KW-0472">Membrane</keyword>
<feature type="transmembrane region" description="Helical" evidence="7">
    <location>
        <begin position="54"/>
        <end position="71"/>
    </location>
</feature>
<protein>
    <submittedName>
        <fullName evidence="9">Type II secretion system protein</fullName>
    </submittedName>
</protein>
<evidence type="ECO:0000313" key="9">
    <source>
        <dbReference type="EMBL" id="GII34730.1"/>
    </source>
</evidence>
<evidence type="ECO:0000256" key="7">
    <source>
        <dbReference type="SAM" id="Phobius"/>
    </source>
</evidence>
<dbReference type="GO" id="GO:0005886">
    <property type="term" value="C:plasma membrane"/>
    <property type="evidence" value="ECO:0007669"/>
    <property type="project" value="UniProtKB-SubCell"/>
</dbReference>
<feature type="region of interest" description="Disordered" evidence="6">
    <location>
        <begin position="294"/>
        <end position="325"/>
    </location>
</feature>
<feature type="transmembrane region" description="Helical" evidence="7">
    <location>
        <begin position="12"/>
        <end position="33"/>
    </location>
</feature>
<dbReference type="Proteomes" id="UP000650628">
    <property type="component" value="Unassembled WGS sequence"/>
</dbReference>
<feature type="transmembrane region" description="Helical" evidence="7">
    <location>
        <begin position="225"/>
        <end position="245"/>
    </location>
</feature>
<dbReference type="PANTHER" id="PTHR35007">
    <property type="entry name" value="INTEGRAL MEMBRANE PROTEIN-RELATED"/>
    <property type="match status" value="1"/>
</dbReference>
<reference evidence="9 10" key="1">
    <citation type="submission" date="2021-01" db="EMBL/GenBank/DDBJ databases">
        <title>Whole genome shotgun sequence of Planotetraspora mira NBRC 15435.</title>
        <authorList>
            <person name="Komaki H."/>
            <person name="Tamura T."/>
        </authorList>
    </citation>
    <scope>NUCLEOTIDE SEQUENCE [LARGE SCALE GENOMIC DNA]</scope>
    <source>
        <strain evidence="9 10">NBRC 15435</strain>
    </source>
</reference>
<keyword evidence="3 7" id="KW-0812">Transmembrane</keyword>
<gene>
    <name evidence="9" type="ORF">Pmi06nite_81720</name>
</gene>
<evidence type="ECO:0000256" key="6">
    <source>
        <dbReference type="SAM" id="MobiDB-lite"/>
    </source>
</evidence>
<dbReference type="PANTHER" id="PTHR35007:SF3">
    <property type="entry name" value="POSSIBLE CONSERVED ALANINE RICH MEMBRANE PROTEIN"/>
    <property type="match status" value="1"/>
</dbReference>
<dbReference type="InterPro" id="IPR018076">
    <property type="entry name" value="T2SS_GspF_dom"/>
</dbReference>